<dbReference type="GO" id="GO:0005634">
    <property type="term" value="C:nucleus"/>
    <property type="evidence" value="ECO:0007669"/>
    <property type="project" value="TreeGrafter"/>
</dbReference>
<sequence length="212" mass="24266">MDIKMGTRTFLESEVKNSSARQDLYLKMIAVDPEAPNAEERKLQAVTKLRYMQFREEQSSTCSHGFRIEAMKFRGSPPVTDLKTVKSDEEVNNTLALFLGDRHDIKQRLVVRLNEIRSKLDRSHYFKTHEIVGSSILIIYDDTKIGAWLIDFAKTRQVPENTVLTHRRPWVPGNHEEGFLFGLDHLIEATENLHTPVSKDSVAPSSSIKVET</sequence>
<reference evidence="5" key="2">
    <citation type="submission" date="2022-10" db="EMBL/GenBank/DDBJ databases">
        <authorList>
            <consortium name="ENA_rothamsted_submissions"/>
            <consortium name="culmorum"/>
            <person name="King R."/>
        </authorList>
    </citation>
    <scope>NUCLEOTIDE SEQUENCE</scope>
</reference>
<dbReference type="EMBL" id="OU899034">
    <property type="protein sequence ID" value="CAH1714641.1"/>
    <property type="molecule type" value="Genomic_DNA"/>
</dbReference>
<protein>
    <recommendedName>
        <fullName evidence="4">Kinase</fullName>
        <ecNumber evidence="4">2.7.-.-</ecNumber>
    </recommendedName>
</protein>
<dbReference type="EC" id="2.7.-.-" evidence="4"/>
<evidence type="ECO:0000256" key="4">
    <source>
        <dbReference type="RuleBase" id="RU363090"/>
    </source>
</evidence>
<dbReference type="PANTHER" id="PTHR12400">
    <property type="entry name" value="INOSITOL POLYPHOSPHATE KINASE"/>
    <property type="match status" value="1"/>
</dbReference>
<evidence type="ECO:0000256" key="2">
    <source>
        <dbReference type="ARBA" id="ARBA00022679"/>
    </source>
</evidence>
<keyword evidence="2 4" id="KW-0808">Transferase</keyword>
<dbReference type="PANTHER" id="PTHR12400:SF26">
    <property type="entry name" value="KINASE"/>
    <property type="match status" value="1"/>
</dbReference>
<dbReference type="SUPFAM" id="SSF56104">
    <property type="entry name" value="SAICAR synthase-like"/>
    <property type="match status" value="1"/>
</dbReference>
<evidence type="ECO:0000256" key="3">
    <source>
        <dbReference type="ARBA" id="ARBA00022777"/>
    </source>
</evidence>
<dbReference type="GO" id="GO:0032958">
    <property type="term" value="P:inositol phosphate biosynthetic process"/>
    <property type="evidence" value="ECO:0007669"/>
    <property type="project" value="InterPro"/>
</dbReference>
<organism evidence="5 6">
    <name type="scientific">Aphis gossypii</name>
    <name type="common">Cotton aphid</name>
    <dbReference type="NCBI Taxonomy" id="80765"/>
    <lineage>
        <taxon>Eukaryota</taxon>
        <taxon>Metazoa</taxon>
        <taxon>Ecdysozoa</taxon>
        <taxon>Arthropoda</taxon>
        <taxon>Hexapoda</taxon>
        <taxon>Insecta</taxon>
        <taxon>Pterygota</taxon>
        <taxon>Neoptera</taxon>
        <taxon>Paraneoptera</taxon>
        <taxon>Hemiptera</taxon>
        <taxon>Sternorrhyncha</taxon>
        <taxon>Aphidomorpha</taxon>
        <taxon>Aphidoidea</taxon>
        <taxon>Aphididae</taxon>
        <taxon>Aphidini</taxon>
        <taxon>Aphis</taxon>
        <taxon>Aphis</taxon>
    </lineage>
</organism>
<gene>
    <name evidence="5" type="ORF">APHIGO_LOCUS2862</name>
</gene>
<dbReference type="Pfam" id="PF03770">
    <property type="entry name" value="IPK"/>
    <property type="match status" value="1"/>
</dbReference>
<keyword evidence="3 4" id="KW-0418">Kinase</keyword>
<dbReference type="Proteomes" id="UP001154329">
    <property type="component" value="Chromosome 1"/>
</dbReference>
<proteinExistence type="inferred from homology"/>
<dbReference type="InterPro" id="IPR038286">
    <property type="entry name" value="IPK_sf"/>
</dbReference>
<dbReference type="InterPro" id="IPR005522">
    <property type="entry name" value="IPK"/>
</dbReference>
<dbReference type="GO" id="GO:0000828">
    <property type="term" value="F:inositol hexakisphosphate kinase activity"/>
    <property type="evidence" value="ECO:0007669"/>
    <property type="project" value="TreeGrafter"/>
</dbReference>
<evidence type="ECO:0000256" key="1">
    <source>
        <dbReference type="ARBA" id="ARBA00007374"/>
    </source>
</evidence>
<evidence type="ECO:0000313" key="5">
    <source>
        <dbReference type="EMBL" id="CAH1714641.1"/>
    </source>
</evidence>
<dbReference type="GO" id="GO:0005737">
    <property type="term" value="C:cytoplasm"/>
    <property type="evidence" value="ECO:0007669"/>
    <property type="project" value="TreeGrafter"/>
</dbReference>
<dbReference type="GO" id="GO:0046854">
    <property type="term" value="P:phosphatidylinositol phosphate biosynthetic process"/>
    <property type="evidence" value="ECO:0007669"/>
    <property type="project" value="TreeGrafter"/>
</dbReference>
<accession>A0A9P0NDT2</accession>
<dbReference type="AlphaFoldDB" id="A0A9P0NDT2"/>
<reference evidence="5" key="1">
    <citation type="submission" date="2022-02" db="EMBL/GenBank/DDBJ databases">
        <authorList>
            <person name="King R."/>
        </authorList>
    </citation>
    <scope>NUCLEOTIDE SEQUENCE</scope>
</reference>
<dbReference type="Gene3D" id="3.30.470.160">
    <property type="entry name" value="Inositol polyphosphate kinase"/>
    <property type="match status" value="1"/>
</dbReference>
<keyword evidence="6" id="KW-1185">Reference proteome</keyword>
<comment type="similarity">
    <text evidence="1 4">Belongs to the inositol phosphokinase (IPK) family.</text>
</comment>
<name>A0A9P0NDT2_APHGO</name>
<evidence type="ECO:0000313" key="6">
    <source>
        <dbReference type="Proteomes" id="UP001154329"/>
    </source>
</evidence>